<evidence type="ECO:0000313" key="2">
    <source>
        <dbReference type="Proteomes" id="UP001345963"/>
    </source>
</evidence>
<reference evidence="1 2" key="1">
    <citation type="submission" date="2021-07" db="EMBL/GenBank/DDBJ databases">
        <authorList>
            <person name="Palmer J.M."/>
        </authorList>
    </citation>
    <scope>NUCLEOTIDE SEQUENCE [LARGE SCALE GENOMIC DNA]</scope>
    <source>
        <strain evidence="1 2">AT_MEX2019</strain>
        <tissue evidence="1">Muscle</tissue>
    </source>
</reference>
<dbReference type="EMBL" id="JAHUTI010031311">
    <property type="protein sequence ID" value="MED6242597.1"/>
    <property type="molecule type" value="Genomic_DNA"/>
</dbReference>
<accession>A0ABU7AWG1</accession>
<evidence type="ECO:0000313" key="1">
    <source>
        <dbReference type="EMBL" id="MED6242597.1"/>
    </source>
</evidence>
<comment type="caution">
    <text evidence="1">The sequence shown here is derived from an EMBL/GenBank/DDBJ whole genome shotgun (WGS) entry which is preliminary data.</text>
</comment>
<name>A0ABU7AWG1_9TELE</name>
<protein>
    <submittedName>
        <fullName evidence="1">Uncharacterized protein</fullName>
    </submittedName>
</protein>
<organism evidence="1 2">
    <name type="scientific">Ataeniobius toweri</name>
    <dbReference type="NCBI Taxonomy" id="208326"/>
    <lineage>
        <taxon>Eukaryota</taxon>
        <taxon>Metazoa</taxon>
        <taxon>Chordata</taxon>
        <taxon>Craniata</taxon>
        <taxon>Vertebrata</taxon>
        <taxon>Euteleostomi</taxon>
        <taxon>Actinopterygii</taxon>
        <taxon>Neopterygii</taxon>
        <taxon>Teleostei</taxon>
        <taxon>Neoteleostei</taxon>
        <taxon>Acanthomorphata</taxon>
        <taxon>Ovalentaria</taxon>
        <taxon>Atherinomorphae</taxon>
        <taxon>Cyprinodontiformes</taxon>
        <taxon>Goodeidae</taxon>
        <taxon>Ataeniobius</taxon>
    </lineage>
</organism>
<sequence>MIPNTPAVTEKEINVLQRSSQSPGLNLFETMWENLHPSIQASIQLIKARNLVLCSMTVKLGGDDGWKMRKNTKLFIS</sequence>
<gene>
    <name evidence="1" type="ORF">ATANTOWER_007030</name>
</gene>
<dbReference type="Proteomes" id="UP001345963">
    <property type="component" value="Unassembled WGS sequence"/>
</dbReference>
<proteinExistence type="predicted"/>
<keyword evidence="2" id="KW-1185">Reference proteome</keyword>